<dbReference type="EMBL" id="CAJOBD010010394">
    <property type="protein sequence ID" value="CAF4151836.1"/>
    <property type="molecule type" value="Genomic_DNA"/>
</dbReference>
<name>A0A819Y3S8_9BILA</name>
<evidence type="ECO:0000313" key="2">
    <source>
        <dbReference type="Proteomes" id="UP000663836"/>
    </source>
</evidence>
<organism evidence="1 2">
    <name type="scientific">Rotaria sordida</name>
    <dbReference type="NCBI Taxonomy" id="392033"/>
    <lineage>
        <taxon>Eukaryota</taxon>
        <taxon>Metazoa</taxon>
        <taxon>Spiralia</taxon>
        <taxon>Gnathifera</taxon>
        <taxon>Rotifera</taxon>
        <taxon>Eurotatoria</taxon>
        <taxon>Bdelloidea</taxon>
        <taxon>Philodinida</taxon>
        <taxon>Philodinidae</taxon>
        <taxon>Rotaria</taxon>
    </lineage>
</organism>
<proteinExistence type="predicted"/>
<dbReference type="Proteomes" id="UP000663836">
    <property type="component" value="Unassembled WGS sequence"/>
</dbReference>
<sequence>TFTVEKECIDYMTLITDKIFLVIDGLPSTSFIVAIEPLKQIDSVFFYSPTSDSIDDISKQQYSYLVYLCETEETLIDSIRKSREELDEHIAALIRAHVSLPYSKTGITQALKIRSFAVIETDFLCHMAWRSELKALEAFVSLTDISVSCR</sequence>
<reference evidence="1" key="1">
    <citation type="submission" date="2021-02" db="EMBL/GenBank/DDBJ databases">
        <authorList>
            <person name="Nowell W R."/>
        </authorList>
    </citation>
    <scope>NUCLEOTIDE SEQUENCE</scope>
</reference>
<evidence type="ECO:0000313" key="1">
    <source>
        <dbReference type="EMBL" id="CAF4151836.1"/>
    </source>
</evidence>
<accession>A0A819Y3S8</accession>
<feature type="non-terminal residue" evidence="1">
    <location>
        <position position="1"/>
    </location>
</feature>
<gene>
    <name evidence="1" type="ORF">JBS370_LOCUS34029</name>
</gene>
<dbReference type="AlphaFoldDB" id="A0A819Y3S8"/>
<protein>
    <submittedName>
        <fullName evidence="1">Uncharacterized protein</fullName>
    </submittedName>
</protein>
<comment type="caution">
    <text evidence="1">The sequence shown here is derived from an EMBL/GenBank/DDBJ whole genome shotgun (WGS) entry which is preliminary data.</text>
</comment>